<dbReference type="Proteomes" id="UP000651977">
    <property type="component" value="Unassembled WGS sequence"/>
</dbReference>
<proteinExistence type="predicted"/>
<evidence type="ECO:0000256" key="1">
    <source>
        <dbReference type="SAM" id="MobiDB-lite"/>
    </source>
</evidence>
<dbReference type="EMBL" id="BMDY01000003">
    <property type="protein sequence ID" value="GGA96622.1"/>
    <property type="molecule type" value="Genomic_DNA"/>
</dbReference>
<feature type="region of interest" description="Disordered" evidence="1">
    <location>
        <begin position="105"/>
        <end position="125"/>
    </location>
</feature>
<protein>
    <recommendedName>
        <fullName evidence="4">DUF721 domain-containing protein</fullName>
    </recommendedName>
</protein>
<accession>A0ABQ1I0A9</accession>
<dbReference type="InterPro" id="IPR007922">
    <property type="entry name" value="DciA-like"/>
</dbReference>
<name>A0ABQ1I0A9_9ALTE</name>
<comment type="caution">
    <text evidence="2">The sequence shown here is derived from an EMBL/GenBank/DDBJ whole genome shotgun (WGS) entry which is preliminary data.</text>
</comment>
<evidence type="ECO:0000313" key="3">
    <source>
        <dbReference type="Proteomes" id="UP000651977"/>
    </source>
</evidence>
<evidence type="ECO:0008006" key="4">
    <source>
        <dbReference type="Google" id="ProtNLM"/>
    </source>
</evidence>
<dbReference type="Pfam" id="PF05258">
    <property type="entry name" value="DciA"/>
    <property type="match status" value="1"/>
</dbReference>
<keyword evidence="3" id="KW-1185">Reference proteome</keyword>
<evidence type="ECO:0000313" key="2">
    <source>
        <dbReference type="EMBL" id="GGA96622.1"/>
    </source>
</evidence>
<reference evidence="3" key="1">
    <citation type="journal article" date="2019" name="Int. J. Syst. Evol. Microbiol.">
        <title>The Global Catalogue of Microorganisms (GCM) 10K type strain sequencing project: providing services to taxonomists for standard genome sequencing and annotation.</title>
        <authorList>
            <consortium name="The Broad Institute Genomics Platform"/>
            <consortium name="The Broad Institute Genome Sequencing Center for Infectious Disease"/>
            <person name="Wu L."/>
            <person name="Ma J."/>
        </authorList>
    </citation>
    <scope>NUCLEOTIDE SEQUENCE [LARGE SCALE GENOMIC DNA]</scope>
    <source>
        <strain evidence="3">CGMCC 1.10131</strain>
    </source>
</reference>
<sequence length="151" mass="17418">MSKRQHQPLPIERIFHQKQFAQIEQPLQQRARLQQLSSEVLTRYKLQQCRIVNMRQGVAIIEAPSSAWLTRLKQFRFELLSELRKALPGVVSLELKINPELKNIKPEAEQKSTGKRQLSPQAAKHITELAQHVPDELREKLEKLAALSGES</sequence>
<organism evidence="2 3">
    <name type="scientific">Agarivorans gilvus</name>
    <dbReference type="NCBI Taxonomy" id="680279"/>
    <lineage>
        <taxon>Bacteria</taxon>
        <taxon>Pseudomonadati</taxon>
        <taxon>Pseudomonadota</taxon>
        <taxon>Gammaproteobacteria</taxon>
        <taxon>Alteromonadales</taxon>
        <taxon>Alteromonadaceae</taxon>
        <taxon>Agarivorans</taxon>
    </lineage>
</organism>
<gene>
    <name evidence="2" type="ORF">GCM10007414_06990</name>
</gene>
<dbReference type="RefSeq" id="WP_055732794.1">
    <property type="nucleotide sequence ID" value="NZ_BMDY01000003.1"/>
</dbReference>